<dbReference type="Proteomes" id="UP001498398">
    <property type="component" value="Unassembled WGS sequence"/>
</dbReference>
<protein>
    <recommendedName>
        <fullName evidence="3">Methyltransferase domain-containing protein</fullName>
    </recommendedName>
</protein>
<dbReference type="PANTHER" id="PTHR32026">
    <property type="entry name" value="METHYLTRANSFERASE-LIKE PROTEIN 24"/>
    <property type="match status" value="1"/>
</dbReference>
<evidence type="ECO:0000313" key="4">
    <source>
        <dbReference type="EMBL" id="KAK7448799.1"/>
    </source>
</evidence>
<dbReference type="Pfam" id="PF13383">
    <property type="entry name" value="Methyltransf_22"/>
    <property type="match status" value="1"/>
</dbReference>
<keyword evidence="2" id="KW-1133">Transmembrane helix</keyword>
<keyword evidence="5" id="KW-1185">Reference proteome</keyword>
<feature type="region of interest" description="Disordered" evidence="1">
    <location>
        <begin position="365"/>
        <end position="386"/>
    </location>
</feature>
<feature type="compositionally biased region" description="Basic and acidic residues" evidence="1">
    <location>
        <begin position="590"/>
        <end position="633"/>
    </location>
</feature>
<dbReference type="InterPro" id="IPR025714">
    <property type="entry name" value="Methyltranfer_dom"/>
</dbReference>
<dbReference type="PANTHER" id="PTHR32026:SF10">
    <property type="entry name" value="METHYLTRANSFERASE-LIKE PROTEIN 24-RELATED"/>
    <property type="match status" value="1"/>
</dbReference>
<reference evidence="4 5" key="1">
    <citation type="submission" date="2024-01" db="EMBL/GenBank/DDBJ databases">
        <title>A draft genome for the cacao thread blight pathogen Marasmiellus scandens.</title>
        <authorList>
            <person name="Baruah I.K."/>
            <person name="Leung J."/>
            <person name="Bukari Y."/>
            <person name="Amoako-Attah I."/>
            <person name="Meinhardt L.W."/>
            <person name="Bailey B.A."/>
            <person name="Cohen S.P."/>
        </authorList>
    </citation>
    <scope>NUCLEOTIDE SEQUENCE [LARGE SCALE GENOMIC DNA]</scope>
    <source>
        <strain evidence="4 5">GH-19</strain>
    </source>
</reference>
<proteinExistence type="predicted"/>
<feature type="compositionally biased region" description="Pro residues" evidence="1">
    <location>
        <begin position="493"/>
        <end position="537"/>
    </location>
</feature>
<feature type="region of interest" description="Disordered" evidence="1">
    <location>
        <begin position="69"/>
        <end position="88"/>
    </location>
</feature>
<organism evidence="4 5">
    <name type="scientific">Marasmiellus scandens</name>
    <dbReference type="NCBI Taxonomy" id="2682957"/>
    <lineage>
        <taxon>Eukaryota</taxon>
        <taxon>Fungi</taxon>
        <taxon>Dikarya</taxon>
        <taxon>Basidiomycota</taxon>
        <taxon>Agaricomycotina</taxon>
        <taxon>Agaricomycetes</taxon>
        <taxon>Agaricomycetidae</taxon>
        <taxon>Agaricales</taxon>
        <taxon>Marasmiineae</taxon>
        <taxon>Omphalotaceae</taxon>
        <taxon>Marasmiellus</taxon>
    </lineage>
</organism>
<evidence type="ECO:0000259" key="3">
    <source>
        <dbReference type="Pfam" id="PF13383"/>
    </source>
</evidence>
<feature type="compositionally biased region" description="Pro residues" evidence="1">
    <location>
        <begin position="69"/>
        <end position="78"/>
    </location>
</feature>
<comment type="caution">
    <text evidence="4">The sequence shown here is derived from an EMBL/GenBank/DDBJ whole genome shotgun (WGS) entry which is preliminary data.</text>
</comment>
<feature type="compositionally biased region" description="Basic residues" evidence="1">
    <location>
        <begin position="79"/>
        <end position="88"/>
    </location>
</feature>
<evidence type="ECO:0000313" key="5">
    <source>
        <dbReference type="Proteomes" id="UP001498398"/>
    </source>
</evidence>
<keyword evidence="2" id="KW-0472">Membrane</keyword>
<gene>
    <name evidence="4" type="ORF">VKT23_013529</name>
</gene>
<dbReference type="InterPro" id="IPR026913">
    <property type="entry name" value="METTL24"/>
</dbReference>
<name>A0ABR1J7C3_9AGAR</name>
<feature type="domain" description="Methyltransferase" evidence="3">
    <location>
        <begin position="131"/>
        <end position="259"/>
    </location>
</feature>
<accession>A0ABR1J7C3</accession>
<feature type="compositionally biased region" description="Pro residues" evidence="1">
    <location>
        <begin position="275"/>
        <end position="286"/>
    </location>
</feature>
<feature type="region of interest" description="Disordered" evidence="1">
    <location>
        <begin position="488"/>
        <end position="644"/>
    </location>
</feature>
<dbReference type="EMBL" id="JBANRG010000037">
    <property type="protein sequence ID" value="KAK7448799.1"/>
    <property type="molecule type" value="Genomic_DNA"/>
</dbReference>
<feature type="transmembrane region" description="Helical" evidence="2">
    <location>
        <begin position="30"/>
        <end position="48"/>
    </location>
</feature>
<sequence>MALSKEGFNPSEVPSVVSSVKTTLLQRKRYIIISLLTTVLLFYSFNAYNSRDHRFDRSLNLNGHGPLNWGPPPPFPPPPHHHRPHHGHKSFLADRISFSERLYQESVKERNEAIEELSRTESTSTVVKLWDLFAASFACPHRLQLFGKYGDNPKWVCGFEHVQNKKCVVYSIGLTSKSSFEETVVSRASECEVFAYDLTVQSFGEAITSSEDLSSRAHLYQMSVGARDEPEQDVYSLSSLMSKNEHNFIDILKIDIEEGALDTLEAFFDEQDLPEFPPPTRPYPPPRRPHHPEMRPQLPIGQLQIAVSDTSGVFTQEFNTWWQKLEKVGLRPFWASPRLGANGDYLGIVDYSFMNIRGDHAIVSSQQHGPHRPHHPHWLPSDGMPPPPPPPSFGFGPRPVSMLDRLRVWFSGPNPRPFPSAWRHSDKYEQPPRMPHLNAPTAHHDIPALHMHDQEGSGPVRPNIEKLTGAGEFGFENPVENHLAFDNEEPQHLRPPPGSPFHAPPPPPPFHLPPPFHPSPPPPLPPPFRRPPPPVLTTPPQFIRVEGNTEQDRQPLQDQVFGEWKLFSDDEDKGEPDQVKDHPKPHHRPRPEERPASHHHPEVPSDAPHHPHPEPRIRPHSDSEGHRFLEHGQSDTGSETDVDF</sequence>
<evidence type="ECO:0000256" key="1">
    <source>
        <dbReference type="SAM" id="MobiDB-lite"/>
    </source>
</evidence>
<evidence type="ECO:0000256" key="2">
    <source>
        <dbReference type="SAM" id="Phobius"/>
    </source>
</evidence>
<feature type="region of interest" description="Disordered" evidence="1">
    <location>
        <begin position="274"/>
        <end position="294"/>
    </location>
</feature>
<keyword evidence="2" id="KW-0812">Transmembrane</keyword>